<feature type="transmembrane region" description="Helical" evidence="7">
    <location>
        <begin position="108"/>
        <end position="129"/>
    </location>
</feature>
<evidence type="ECO:0000259" key="8">
    <source>
        <dbReference type="PROSITE" id="PS50850"/>
    </source>
</evidence>
<comment type="subcellular location">
    <subcellularLocation>
        <location evidence="1">Cell membrane</location>
        <topology evidence="1">Multi-pass membrane protein</topology>
    </subcellularLocation>
</comment>
<feature type="domain" description="Major facilitator superfamily (MFS) profile" evidence="8">
    <location>
        <begin position="13"/>
        <end position="396"/>
    </location>
</feature>
<dbReference type="PANTHER" id="PTHR43124">
    <property type="entry name" value="PURINE EFFLUX PUMP PBUE"/>
    <property type="match status" value="1"/>
</dbReference>
<feature type="transmembrane region" description="Helical" evidence="7">
    <location>
        <begin position="78"/>
        <end position="96"/>
    </location>
</feature>
<sequence>MKRKCSLMRKWAIFSVIYFSCVVAIMNQFKVPPVMGILMGQFHVDTVVAGLLMSLFSVTGIILAFPGAAFLKRIGAKRSGMVALGCIVLGCVVGALSPGPSNLMAGRVIEGIGLALIGVIAPAVVAMIFDRDEVGLPMGILATWFPVGSAIAFNISHPIVQAFGSWKASWWFGGALALIAFILFDIVVSVPQRGKAGYGHRGRSVSYSEGLKNPKIWLLGLTFFFTILGGLGFLTWAPKYFMDVFGMNMGTANFTASIGFMWSAPGGIIAGIMFNKIKGNKDIIIVICAVLATLAYTPGFLVSLQYMYVLLAAIGLVTGYLCGTIWAMVPGIMTFPAFIPLGMSVIALMQGLSNFLAAPLWGYFVDGNNWTKAVMPTAVIQILGVICAIAFVRTKRYGHRYF</sequence>
<dbReference type="InterPro" id="IPR036259">
    <property type="entry name" value="MFS_trans_sf"/>
</dbReference>
<dbReference type="EMBL" id="SPQQ01000019">
    <property type="protein sequence ID" value="TGE35116.1"/>
    <property type="molecule type" value="Genomic_DNA"/>
</dbReference>
<evidence type="ECO:0000313" key="9">
    <source>
        <dbReference type="EMBL" id="TGE35116.1"/>
    </source>
</evidence>
<dbReference type="InterPro" id="IPR011701">
    <property type="entry name" value="MFS"/>
</dbReference>
<evidence type="ECO:0000256" key="5">
    <source>
        <dbReference type="ARBA" id="ARBA00022989"/>
    </source>
</evidence>
<dbReference type="Proteomes" id="UP000298460">
    <property type="component" value="Unassembled WGS sequence"/>
</dbReference>
<gene>
    <name evidence="9" type="ORF">E4K67_26860</name>
</gene>
<feature type="transmembrane region" description="Helical" evidence="7">
    <location>
        <begin position="254"/>
        <end position="274"/>
    </location>
</feature>
<keyword evidence="2" id="KW-0813">Transport</keyword>
<accession>A0A4Z0R0H2</accession>
<dbReference type="InterPro" id="IPR050189">
    <property type="entry name" value="MFS_Efflux_Transporters"/>
</dbReference>
<dbReference type="PANTHER" id="PTHR43124:SF3">
    <property type="entry name" value="CHLORAMPHENICOL EFFLUX PUMP RV0191"/>
    <property type="match status" value="1"/>
</dbReference>
<evidence type="ECO:0000313" key="10">
    <source>
        <dbReference type="Proteomes" id="UP000298460"/>
    </source>
</evidence>
<feature type="transmembrane region" description="Helical" evidence="7">
    <location>
        <begin position="307"/>
        <end position="329"/>
    </location>
</feature>
<feature type="transmembrane region" description="Helical" evidence="7">
    <location>
        <begin position="49"/>
        <end position="71"/>
    </location>
</feature>
<dbReference type="InterPro" id="IPR020846">
    <property type="entry name" value="MFS_dom"/>
</dbReference>
<protein>
    <submittedName>
        <fullName evidence="9">MFS transporter</fullName>
    </submittedName>
</protein>
<dbReference type="CDD" id="cd06174">
    <property type="entry name" value="MFS"/>
    <property type="match status" value="1"/>
</dbReference>
<evidence type="ECO:0000256" key="7">
    <source>
        <dbReference type="SAM" id="Phobius"/>
    </source>
</evidence>
<dbReference type="SUPFAM" id="SSF103473">
    <property type="entry name" value="MFS general substrate transporter"/>
    <property type="match status" value="1"/>
</dbReference>
<dbReference type="GO" id="GO:0005886">
    <property type="term" value="C:plasma membrane"/>
    <property type="evidence" value="ECO:0007669"/>
    <property type="project" value="UniProtKB-SubCell"/>
</dbReference>
<comment type="caution">
    <text evidence="9">The sequence shown here is derived from an EMBL/GenBank/DDBJ whole genome shotgun (WGS) entry which is preliminary data.</text>
</comment>
<evidence type="ECO:0000256" key="1">
    <source>
        <dbReference type="ARBA" id="ARBA00004651"/>
    </source>
</evidence>
<feature type="transmembrane region" description="Helical" evidence="7">
    <location>
        <begin position="341"/>
        <end position="361"/>
    </location>
</feature>
<organism evidence="9 10">
    <name type="scientific">Desulfosporosinus fructosivorans</name>
    <dbReference type="NCBI Taxonomy" id="2018669"/>
    <lineage>
        <taxon>Bacteria</taxon>
        <taxon>Bacillati</taxon>
        <taxon>Bacillota</taxon>
        <taxon>Clostridia</taxon>
        <taxon>Eubacteriales</taxon>
        <taxon>Desulfitobacteriaceae</taxon>
        <taxon>Desulfosporosinus</taxon>
    </lineage>
</organism>
<keyword evidence="4 7" id="KW-0812">Transmembrane</keyword>
<dbReference type="PROSITE" id="PS50850">
    <property type="entry name" value="MFS"/>
    <property type="match status" value="1"/>
</dbReference>
<evidence type="ECO:0000256" key="6">
    <source>
        <dbReference type="ARBA" id="ARBA00023136"/>
    </source>
</evidence>
<reference evidence="9 10" key="1">
    <citation type="submission" date="2019-03" db="EMBL/GenBank/DDBJ databases">
        <title>Draft Genome Sequence of Desulfosporosinus fructosivorans Strain 63.6F, Isolated from Marine Sediment in the Baltic Sea.</title>
        <authorList>
            <person name="Hausmann B."/>
            <person name="Vandieken V."/>
            <person name="Pjevac P."/>
            <person name="Schreck K."/>
            <person name="Herbold C.W."/>
            <person name="Loy A."/>
        </authorList>
    </citation>
    <scope>NUCLEOTIDE SEQUENCE [LARGE SCALE GENOMIC DNA]</scope>
    <source>
        <strain evidence="9 10">63.6F</strain>
    </source>
</reference>
<dbReference type="Gene3D" id="1.20.1250.20">
    <property type="entry name" value="MFS general substrate transporter like domains"/>
    <property type="match status" value="2"/>
</dbReference>
<feature type="transmembrane region" description="Helical" evidence="7">
    <location>
        <begin position="216"/>
        <end position="234"/>
    </location>
</feature>
<dbReference type="GO" id="GO:0022857">
    <property type="term" value="F:transmembrane transporter activity"/>
    <property type="evidence" value="ECO:0007669"/>
    <property type="project" value="InterPro"/>
</dbReference>
<feature type="transmembrane region" description="Helical" evidence="7">
    <location>
        <begin position="373"/>
        <end position="392"/>
    </location>
</feature>
<feature type="transmembrane region" description="Helical" evidence="7">
    <location>
        <begin position="12"/>
        <end position="29"/>
    </location>
</feature>
<dbReference type="Pfam" id="PF07690">
    <property type="entry name" value="MFS_1"/>
    <property type="match status" value="1"/>
</dbReference>
<evidence type="ECO:0000256" key="4">
    <source>
        <dbReference type="ARBA" id="ARBA00022692"/>
    </source>
</evidence>
<evidence type="ECO:0000256" key="2">
    <source>
        <dbReference type="ARBA" id="ARBA00022448"/>
    </source>
</evidence>
<dbReference type="AlphaFoldDB" id="A0A4Z0R0H2"/>
<feature type="transmembrane region" description="Helical" evidence="7">
    <location>
        <begin position="283"/>
        <end position="301"/>
    </location>
</feature>
<proteinExistence type="predicted"/>
<keyword evidence="5 7" id="KW-1133">Transmembrane helix</keyword>
<keyword evidence="10" id="KW-1185">Reference proteome</keyword>
<keyword evidence="6 7" id="KW-0472">Membrane</keyword>
<evidence type="ECO:0000256" key="3">
    <source>
        <dbReference type="ARBA" id="ARBA00022475"/>
    </source>
</evidence>
<name>A0A4Z0R0H2_9FIRM</name>
<keyword evidence="3" id="KW-1003">Cell membrane</keyword>
<feature type="transmembrane region" description="Helical" evidence="7">
    <location>
        <begin position="136"/>
        <end position="156"/>
    </location>
</feature>
<feature type="transmembrane region" description="Helical" evidence="7">
    <location>
        <begin position="168"/>
        <end position="188"/>
    </location>
</feature>